<evidence type="ECO:0000256" key="1">
    <source>
        <dbReference type="SAM" id="MobiDB-lite"/>
    </source>
</evidence>
<organism evidence="2 3">
    <name type="scientific">Aristolochia fimbriata</name>
    <name type="common">White veined hardy Dutchman's pipe vine</name>
    <dbReference type="NCBI Taxonomy" id="158543"/>
    <lineage>
        <taxon>Eukaryota</taxon>
        <taxon>Viridiplantae</taxon>
        <taxon>Streptophyta</taxon>
        <taxon>Embryophyta</taxon>
        <taxon>Tracheophyta</taxon>
        <taxon>Spermatophyta</taxon>
        <taxon>Magnoliopsida</taxon>
        <taxon>Magnoliidae</taxon>
        <taxon>Piperales</taxon>
        <taxon>Aristolochiaceae</taxon>
        <taxon>Aristolochia</taxon>
    </lineage>
</organism>
<protein>
    <submittedName>
        <fullName evidence="2">Uncharacterized protein</fullName>
    </submittedName>
</protein>
<reference evidence="2 3" key="1">
    <citation type="submission" date="2021-07" db="EMBL/GenBank/DDBJ databases">
        <title>The Aristolochia fimbriata genome: insights into angiosperm evolution, floral development and chemical biosynthesis.</title>
        <authorList>
            <person name="Jiao Y."/>
        </authorList>
    </citation>
    <scope>NUCLEOTIDE SEQUENCE [LARGE SCALE GENOMIC DNA]</scope>
    <source>
        <strain evidence="2">IBCAS-2021</strain>
        <tissue evidence="2">Leaf</tissue>
    </source>
</reference>
<evidence type="ECO:0000313" key="2">
    <source>
        <dbReference type="EMBL" id="KAG9448032.1"/>
    </source>
</evidence>
<dbReference type="PANTHER" id="PTHR36350">
    <property type="entry name" value="TRANSMEMBRANE PROTEIN"/>
    <property type="match status" value="1"/>
</dbReference>
<feature type="region of interest" description="Disordered" evidence="1">
    <location>
        <begin position="281"/>
        <end position="322"/>
    </location>
</feature>
<name>A0AAV7EKD7_ARIFI</name>
<feature type="region of interest" description="Disordered" evidence="1">
    <location>
        <begin position="1"/>
        <end position="25"/>
    </location>
</feature>
<sequence>MEAPLNLRHHRHHHHLSPKAFSGVNKLTPTTRQSVSFHHHRSTAFPSFHLDAKPRYVVRFGHPGGGPGYEMPSPDEKSPPGGRRRVLFPASLVDAIATSKGTSPFRMLWSEKKPSLRTLYLTALWGPNATMEAVEAVEKAHRDPNFAANARKEFREMTQSKLIDWDELRRAARKMVILGKEAQAITILDKIKNQDKNGHDAREASMLMAEMLIYQGKSGLHIANRCPHILEAEKPEEFQPTDARPHLLLAVALAMHKDGTDAARDRWEEYVRLRSKFSIAGEGGPMLGPEPPTEEDNESIAGDGQGPMTTPTENIHSNGPPTDFEQFMELVGYLQHEI</sequence>
<dbReference type="EMBL" id="JAINDJ010000005">
    <property type="protein sequence ID" value="KAG9448032.1"/>
    <property type="molecule type" value="Genomic_DNA"/>
</dbReference>
<keyword evidence="3" id="KW-1185">Reference proteome</keyword>
<dbReference type="Proteomes" id="UP000825729">
    <property type="component" value="Unassembled WGS sequence"/>
</dbReference>
<dbReference type="PANTHER" id="PTHR36350:SF3">
    <property type="entry name" value="TRANSMEMBRANE PROTEIN"/>
    <property type="match status" value="1"/>
</dbReference>
<comment type="caution">
    <text evidence="2">The sequence shown here is derived from an EMBL/GenBank/DDBJ whole genome shotgun (WGS) entry which is preliminary data.</text>
</comment>
<feature type="compositionally biased region" description="Polar residues" evidence="1">
    <location>
        <begin position="307"/>
        <end position="320"/>
    </location>
</feature>
<proteinExistence type="predicted"/>
<feature type="region of interest" description="Disordered" evidence="1">
    <location>
        <begin position="61"/>
        <end position="83"/>
    </location>
</feature>
<feature type="compositionally biased region" description="Basic residues" evidence="1">
    <location>
        <begin position="7"/>
        <end position="17"/>
    </location>
</feature>
<evidence type="ECO:0000313" key="3">
    <source>
        <dbReference type="Proteomes" id="UP000825729"/>
    </source>
</evidence>
<dbReference type="AlphaFoldDB" id="A0AAV7EKD7"/>
<accession>A0AAV7EKD7</accession>
<gene>
    <name evidence="2" type="ORF">H6P81_014160</name>
</gene>